<evidence type="ECO:0000256" key="3">
    <source>
        <dbReference type="SAM" id="MobiDB-lite"/>
    </source>
</evidence>
<protein>
    <submittedName>
        <fullName evidence="5">RRM-3 domain-containing protein</fullName>
    </submittedName>
</protein>
<dbReference type="Proteomes" id="UP000613580">
    <property type="component" value="Unassembled WGS sequence"/>
</dbReference>
<evidence type="ECO:0000259" key="4">
    <source>
        <dbReference type="PROSITE" id="PS51939"/>
    </source>
</evidence>
<feature type="compositionally biased region" description="Polar residues" evidence="3">
    <location>
        <begin position="309"/>
        <end position="318"/>
    </location>
</feature>
<feature type="domain" description="XRRM" evidence="4">
    <location>
        <begin position="334"/>
        <end position="464"/>
    </location>
</feature>
<dbReference type="InterPro" id="IPR035979">
    <property type="entry name" value="RBD_domain_sf"/>
</dbReference>
<dbReference type="SUPFAM" id="SSF54928">
    <property type="entry name" value="RNA-binding domain, RBD"/>
    <property type="match status" value="1"/>
</dbReference>
<name>A0A8H6VTE6_MYCCL</name>
<comment type="caution">
    <text evidence="5">The sequence shown here is derived from an EMBL/GenBank/DDBJ whole genome shotgun (WGS) entry which is preliminary data.</text>
</comment>
<dbReference type="Pfam" id="PF19977">
    <property type="entry name" value="xRRM"/>
    <property type="match status" value="1"/>
</dbReference>
<feature type="region of interest" description="Disordered" evidence="3">
    <location>
        <begin position="307"/>
        <end position="331"/>
    </location>
</feature>
<dbReference type="GO" id="GO:0070034">
    <property type="term" value="F:telomerase RNA binding"/>
    <property type="evidence" value="ECO:0007669"/>
    <property type="project" value="InterPro"/>
</dbReference>
<proteinExistence type="predicted"/>
<dbReference type="EMBL" id="JACAZE010000021">
    <property type="protein sequence ID" value="KAF7293282.1"/>
    <property type="molecule type" value="Genomic_DNA"/>
</dbReference>
<sequence>MSHDGGFAFIPRKLASKLKPPPKTTPTSAPLALPAVPIPSTVPEPTSSKTSGSCSGCPDTDIPLLLALSLSRYRLWAEPELRMDIDRCTRVRANENFFPLSYILDPPSALSSAEMSEAQVAKALRTHGADCVDLRMTIPSAEHKRKAGSYEIRPRFCVDGEEGGGGYASTKAGWDERTVYVENLPVKCKTLASAYRFIVGLMPSSKDTQDYTRIQHIASPSPESEDDRPKLKSFALITFKNLDDARALVDLWPWSRRKEVERPGATDNADVKDALQFGFRACSKARWEELNAEYLAYQRELAVNEERPQSQAIVSSSPARAPVPLPTHEHHPPSFPPNCLVFVRNLDPSTNKTALRALFAEALGLGVDNVSEAIDYVDYTKGVDSCHLRLTRPIYADALVKHFADGEGGVRAEQVTGKLEEMYWEKVPEKVRAQAVKRLFGGGVEDGAQVDDGAGREHKRRRRR</sequence>
<organism evidence="5 6">
    <name type="scientific">Mycena chlorophos</name>
    <name type="common">Agaric fungus</name>
    <name type="synonym">Agaricus chlorophos</name>
    <dbReference type="NCBI Taxonomy" id="658473"/>
    <lineage>
        <taxon>Eukaryota</taxon>
        <taxon>Fungi</taxon>
        <taxon>Dikarya</taxon>
        <taxon>Basidiomycota</taxon>
        <taxon>Agaricomycotina</taxon>
        <taxon>Agaricomycetes</taxon>
        <taxon>Agaricomycetidae</taxon>
        <taxon>Agaricales</taxon>
        <taxon>Marasmiineae</taxon>
        <taxon>Mycenaceae</taxon>
        <taxon>Mycena</taxon>
    </lineage>
</organism>
<feature type="region of interest" description="Disordered" evidence="3">
    <location>
        <begin position="15"/>
        <end position="56"/>
    </location>
</feature>
<dbReference type="PROSITE" id="PS51939">
    <property type="entry name" value="XRRM"/>
    <property type="match status" value="1"/>
</dbReference>
<evidence type="ECO:0000256" key="1">
    <source>
        <dbReference type="ARBA" id="ARBA00022884"/>
    </source>
</evidence>
<gene>
    <name evidence="5" type="ORF">HMN09_01207100</name>
</gene>
<feature type="compositionally biased region" description="Low complexity" evidence="3">
    <location>
        <begin position="25"/>
        <end position="35"/>
    </location>
</feature>
<dbReference type="Gene3D" id="3.30.70.330">
    <property type="match status" value="1"/>
</dbReference>
<dbReference type="InterPro" id="IPR045537">
    <property type="entry name" value="Lar7_xRRM"/>
</dbReference>
<evidence type="ECO:0000256" key="2">
    <source>
        <dbReference type="PROSITE-ProRule" id="PRU01288"/>
    </source>
</evidence>
<dbReference type="GO" id="GO:1990904">
    <property type="term" value="C:ribonucleoprotein complex"/>
    <property type="evidence" value="ECO:0007669"/>
    <property type="project" value="UniProtKB-UniRule"/>
</dbReference>
<keyword evidence="1 2" id="KW-0694">RNA-binding</keyword>
<dbReference type="InterPro" id="IPR014886">
    <property type="entry name" value="La_xRRM"/>
</dbReference>
<evidence type="ECO:0000313" key="5">
    <source>
        <dbReference type="EMBL" id="KAF7293282.1"/>
    </source>
</evidence>
<dbReference type="AlphaFoldDB" id="A0A8H6VTE6"/>
<feature type="region of interest" description="Disordered" evidence="3">
    <location>
        <begin position="444"/>
        <end position="464"/>
    </location>
</feature>
<dbReference type="OrthoDB" id="439993at2759"/>
<dbReference type="InterPro" id="IPR012677">
    <property type="entry name" value="Nucleotide-bd_a/b_plait_sf"/>
</dbReference>
<reference evidence="5" key="1">
    <citation type="submission" date="2020-05" db="EMBL/GenBank/DDBJ databases">
        <title>Mycena genomes resolve the evolution of fungal bioluminescence.</title>
        <authorList>
            <person name="Tsai I.J."/>
        </authorList>
    </citation>
    <scope>NUCLEOTIDE SEQUENCE</scope>
    <source>
        <strain evidence="5">110903Hualien_Pintung</strain>
    </source>
</reference>
<accession>A0A8H6VTE6</accession>
<evidence type="ECO:0000313" key="6">
    <source>
        <dbReference type="Proteomes" id="UP000613580"/>
    </source>
</evidence>
<dbReference type="GO" id="GO:1904868">
    <property type="term" value="P:telomerase catalytic core complex assembly"/>
    <property type="evidence" value="ECO:0007669"/>
    <property type="project" value="InterPro"/>
</dbReference>
<feature type="compositionally biased region" description="Low complexity" evidence="3">
    <location>
        <begin position="45"/>
        <end position="56"/>
    </location>
</feature>
<keyword evidence="6" id="KW-1185">Reference proteome</keyword>